<evidence type="ECO:0000313" key="2">
    <source>
        <dbReference type="Proteomes" id="UP001501777"/>
    </source>
</evidence>
<comment type="caution">
    <text evidence="1">The sequence shown here is derived from an EMBL/GenBank/DDBJ whole genome shotgun (WGS) entry which is preliminary data.</text>
</comment>
<gene>
    <name evidence="1" type="ORF">GCM10010276_22220</name>
</gene>
<name>A0ABP5YUR2_STRLO</name>
<dbReference type="Proteomes" id="UP001501777">
    <property type="component" value="Unassembled WGS sequence"/>
</dbReference>
<sequence>MRQLGEIRAIGCTGGYVSHAPAPRTQQWNPAPPVCGVDAYRACPLVRPGGRVTQFGAGDRVRRQHAIHLDRVHARQADDAGCGSLWFLHFVHYAADWCGVSPG</sequence>
<evidence type="ECO:0000313" key="1">
    <source>
        <dbReference type="EMBL" id="GAA2484127.1"/>
    </source>
</evidence>
<accession>A0ABP5YUR2</accession>
<proteinExistence type="predicted"/>
<dbReference type="EMBL" id="BAAASG010000006">
    <property type="protein sequence ID" value="GAA2484127.1"/>
    <property type="molecule type" value="Genomic_DNA"/>
</dbReference>
<organism evidence="1 2">
    <name type="scientific">Streptomyces longisporus</name>
    <dbReference type="NCBI Taxonomy" id="1948"/>
    <lineage>
        <taxon>Bacteria</taxon>
        <taxon>Bacillati</taxon>
        <taxon>Actinomycetota</taxon>
        <taxon>Actinomycetes</taxon>
        <taxon>Kitasatosporales</taxon>
        <taxon>Streptomycetaceae</taxon>
        <taxon>Streptomyces</taxon>
    </lineage>
</organism>
<reference evidence="2" key="1">
    <citation type="journal article" date="2019" name="Int. J. Syst. Evol. Microbiol.">
        <title>The Global Catalogue of Microorganisms (GCM) 10K type strain sequencing project: providing services to taxonomists for standard genome sequencing and annotation.</title>
        <authorList>
            <consortium name="The Broad Institute Genomics Platform"/>
            <consortium name="The Broad Institute Genome Sequencing Center for Infectious Disease"/>
            <person name="Wu L."/>
            <person name="Ma J."/>
        </authorList>
    </citation>
    <scope>NUCLEOTIDE SEQUENCE [LARGE SCALE GENOMIC DNA]</scope>
    <source>
        <strain evidence="2">JCM 4395</strain>
    </source>
</reference>
<protein>
    <submittedName>
        <fullName evidence="1">Uncharacterized protein</fullName>
    </submittedName>
</protein>
<keyword evidence="2" id="KW-1185">Reference proteome</keyword>